<evidence type="ECO:0000256" key="3">
    <source>
        <dbReference type="ARBA" id="ARBA00022729"/>
    </source>
</evidence>
<keyword evidence="2" id="KW-0964">Secreted</keyword>
<evidence type="ECO:0000256" key="4">
    <source>
        <dbReference type="SAM" id="MobiDB-lite"/>
    </source>
</evidence>
<protein>
    <submittedName>
        <fullName evidence="6">Uncharacterized protein</fullName>
    </submittedName>
</protein>
<proteinExistence type="predicted"/>
<feature type="region of interest" description="Disordered" evidence="4">
    <location>
        <begin position="43"/>
        <end position="103"/>
    </location>
</feature>
<organism evidence="6 7">
    <name type="scientific">Theropithecus gelada</name>
    <name type="common">Gelada baboon</name>
    <dbReference type="NCBI Taxonomy" id="9565"/>
    <lineage>
        <taxon>Eukaryota</taxon>
        <taxon>Metazoa</taxon>
        <taxon>Chordata</taxon>
        <taxon>Craniata</taxon>
        <taxon>Vertebrata</taxon>
        <taxon>Euteleostomi</taxon>
        <taxon>Mammalia</taxon>
        <taxon>Eutheria</taxon>
        <taxon>Euarchontoglires</taxon>
        <taxon>Primates</taxon>
        <taxon>Haplorrhini</taxon>
        <taxon>Catarrhini</taxon>
        <taxon>Cercopithecidae</taxon>
        <taxon>Cercopithecinae</taxon>
        <taxon>Theropithecus</taxon>
    </lineage>
</organism>
<accession>A0A8D2FXW7</accession>
<sequence>MLLILLSVALLALSSAQNLHEGKTEGEEDVVTLGKRRELKPRWGCRESHKDHPNKEAMPSRLSHLLLESPRDHHPLLKGADPPDLPRDSLPSNLAFNDRYYSS</sequence>
<keyword evidence="3 5" id="KW-0732">Signal</keyword>
<feature type="compositionally biased region" description="Basic and acidic residues" evidence="4">
    <location>
        <begin position="43"/>
        <end position="55"/>
    </location>
</feature>
<reference evidence="6" key="3">
    <citation type="submission" date="2025-09" db="UniProtKB">
        <authorList>
            <consortium name="Ensembl"/>
        </authorList>
    </citation>
    <scope>IDENTIFICATION</scope>
</reference>
<evidence type="ECO:0000313" key="6">
    <source>
        <dbReference type="Ensembl" id="ENSTGEP00000026882.1"/>
    </source>
</evidence>
<reference evidence="6" key="1">
    <citation type="submission" date="2018-05" db="EMBL/GenBank/DDBJ databases">
        <title>Whole genome of Theropithecus gelada.</title>
        <authorList>
            <person name="Chiou K.L."/>
            <person name="Snyder-Mackler N."/>
        </authorList>
    </citation>
    <scope>NUCLEOTIDE SEQUENCE [LARGE SCALE GENOMIC DNA]</scope>
</reference>
<dbReference type="Ensembl" id="ENSTGET00000032025.1">
    <property type="protein sequence ID" value="ENSTGEP00000026882.1"/>
    <property type="gene ID" value="ENSTGEG00000021674.1"/>
</dbReference>
<keyword evidence="7" id="KW-1185">Reference proteome</keyword>
<feature type="signal peptide" evidence="5">
    <location>
        <begin position="1"/>
        <end position="16"/>
    </location>
</feature>
<dbReference type="InterPro" id="IPR026086">
    <property type="entry name" value="Pro-rich"/>
</dbReference>
<reference evidence="6" key="2">
    <citation type="submission" date="2025-08" db="UniProtKB">
        <authorList>
            <consortium name="Ensembl"/>
        </authorList>
    </citation>
    <scope>IDENTIFICATION</scope>
</reference>
<dbReference type="AlphaFoldDB" id="A0A8D2FXW7"/>
<feature type="chain" id="PRO_5034375296" evidence="5">
    <location>
        <begin position="17"/>
        <end position="103"/>
    </location>
</feature>
<dbReference type="Pfam" id="PF15240">
    <property type="entry name" value="Pro-rich"/>
    <property type="match status" value="1"/>
</dbReference>
<evidence type="ECO:0000256" key="2">
    <source>
        <dbReference type="ARBA" id="ARBA00022525"/>
    </source>
</evidence>
<evidence type="ECO:0000256" key="1">
    <source>
        <dbReference type="ARBA" id="ARBA00004613"/>
    </source>
</evidence>
<name>A0A8D2FXW7_THEGE</name>
<comment type="subcellular location">
    <subcellularLocation>
        <location evidence="1">Secreted</location>
    </subcellularLocation>
</comment>
<evidence type="ECO:0000256" key="5">
    <source>
        <dbReference type="SAM" id="SignalP"/>
    </source>
</evidence>
<dbReference type="GO" id="GO:0005576">
    <property type="term" value="C:extracellular region"/>
    <property type="evidence" value="ECO:0007669"/>
    <property type="project" value="UniProtKB-SubCell"/>
</dbReference>
<dbReference type="Proteomes" id="UP000694411">
    <property type="component" value="Chromosome 11"/>
</dbReference>
<evidence type="ECO:0000313" key="7">
    <source>
        <dbReference type="Proteomes" id="UP000694411"/>
    </source>
</evidence>